<dbReference type="Proteomes" id="UP000191418">
    <property type="component" value="Unassembled WGS sequence"/>
</dbReference>
<evidence type="ECO:0000256" key="1">
    <source>
        <dbReference type="ARBA" id="ARBA00023286"/>
    </source>
</evidence>
<sequence length="149" mass="16679">MKGIRLINRVKILNILDKIDFFSAFNPGEKNMIADNRSRFVAAEKGEYIIRQGEADSAFYILLHGSASVSLEENGKELATLSPGDFFGEVSFLTKTPRTSNVIASEMCILFRFDKKVMSSLPPLTREKIKDKIIAKLVHLLAAKNDSQK</sequence>
<evidence type="ECO:0000313" key="4">
    <source>
        <dbReference type="Proteomes" id="UP000191418"/>
    </source>
</evidence>
<dbReference type="RefSeq" id="WP_078746705.1">
    <property type="nucleotide sequence ID" value="NZ_FUXG01000042.1"/>
</dbReference>
<dbReference type="SUPFAM" id="SSF51206">
    <property type="entry name" value="cAMP-binding domain-like"/>
    <property type="match status" value="1"/>
</dbReference>
<evidence type="ECO:0000313" key="3">
    <source>
        <dbReference type="EMBL" id="OPX54108.1"/>
    </source>
</evidence>
<dbReference type="PRINTS" id="PR00103">
    <property type="entry name" value="CAMPKINASE"/>
</dbReference>
<keyword evidence="1" id="KW-0813">Transport</keyword>
<evidence type="ECO:0000259" key="2">
    <source>
        <dbReference type="PROSITE" id="PS50042"/>
    </source>
</evidence>
<dbReference type="Pfam" id="PF00027">
    <property type="entry name" value="cNMP_binding"/>
    <property type="match status" value="1"/>
</dbReference>
<keyword evidence="1" id="KW-0406">Ion transport</keyword>
<reference evidence="3 4" key="1">
    <citation type="submission" date="2017-01" db="EMBL/GenBank/DDBJ databases">
        <title>Genome Sequencing of a Marine Spirillum, Oceanospirillum multiglobuliferum ATCC 33336, from Japan.</title>
        <authorList>
            <person name="Carney J.G."/>
            <person name="Trachtenberg A.M."/>
            <person name="Rheaume B.A."/>
            <person name="Linnane J.D."/>
            <person name="Pitts N.L."/>
            <person name="Mykles D.L."/>
            <person name="Maclea K.S."/>
        </authorList>
    </citation>
    <scope>NUCLEOTIDE SEQUENCE [LARGE SCALE GENOMIC DNA]</scope>
    <source>
        <strain evidence="3 4">ATCC 33336</strain>
    </source>
</reference>
<dbReference type="AlphaFoldDB" id="A0A1T4SP66"/>
<feature type="domain" description="Cyclic nucleotide-binding" evidence="2">
    <location>
        <begin position="21"/>
        <end position="121"/>
    </location>
</feature>
<name>A0A1T4SP66_9GAMM</name>
<dbReference type="InterPro" id="IPR014710">
    <property type="entry name" value="RmlC-like_jellyroll"/>
</dbReference>
<keyword evidence="1" id="KW-1071">Ligand-gated ion channel</keyword>
<dbReference type="InterPro" id="IPR018490">
    <property type="entry name" value="cNMP-bd_dom_sf"/>
</dbReference>
<dbReference type="OrthoDB" id="5241243at2"/>
<organism evidence="3 4">
    <name type="scientific">Oceanospirillum multiglobuliferum</name>
    <dbReference type="NCBI Taxonomy" id="64969"/>
    <lineage>
        <taxon>Bacteria</taxon>
        <taxon>Pseudomonadati</taxon>
        <taxon>Pseudomonadota</taxon>
        <taxon>Gammaproteobacteria</taxon>
        <taxon>Oceanospirillales</taxon>
        <taxon>Oceanospirillaceae</taxon>
        <taxon>Oceanospirillum</taxon>
    </lineage>
</organism>
<keyword evidence="4" id="KW-1185">Reference proteome</keyword>
<protein>
    <recommendedName>
        <fullName evidence="2">Cyclic nucleotide-binding domain-containing protein</fullName>
    </recommendedName>
</protein>
<proteinExistence type="predicted"/>
<accession>A0A1T4SP66</accession>
<dbReference type="GO" id="GO:0005221">
    <property type="term" value="F:intracellularly cyclic nucleotide-activated monoatomic cation channel activity"/>
    <property type="evidence" value="ECO:0007669"/>
    <property type="project" value="InterPro"/>
</dbReference>
<gene>
    <name evidence="3" type="ORF">BTE48_15965</name>
</gene>
<dbReference type="InterPro" id="IPR000595">
    <property type="entry name" value="cNMP-bd_dom"/>
</dbReference>
<dbReference type="EMBL" id="MTSM01000042">
    <property type="protein sequence ID" value="OPX54108.1"/>
    <property type="molecule type" value="Genomic_DNA"/>
</dbReference>
<dbReference type="PROSITE" id="PS50042">
    <property type="entry name" value="CNMP_BINDING_3"/>
    <property type="match status" value="1"/>
</dbReference>
<dbReference type="CDD" id="cd00038">
    <property type="entry name" value="CAP_ED"/>
    <property type="match status" value="1"/>
</dbReference>
<comment type="caution">
    <text evidence="3">The sequence shown here is derived from an EMBL/GenBank/DDBJ whole genome shotgun (WGS) entry which is preliminary data.</text>
</comment>
<keyword evidence="1" id="KW-0407">Ion channel</keyword>
<dbReference type="PANTHER" id="PTHR45638">
    <property type="entry name" value="CYCLIC NUCLEOTIDE-GATED CATION CHANNEL SUBUNIT A"/>
    <property type="match status" value="1"/>
</dbReference>
<dbReference type="GO" id="GO:0044877">
    <property type="term" value="F:protein-containing complex binding"/>
    <property type="evidence" value="ECO:0007669"/>
    <property type="project" value="TreeGrafter"/>
</dbReference>
<dbReference type="InterPro" id="IPR050866">
    <property type="entry name" value="CNG_cation_channel"/>
</dbReference>
<dbReference type="PANTHER" id="PTHR45638:SF11">
    <property type="entry name" value="CYCLIC NUCLEOTIDE-GATED CATION CHANNEL SUBUNIT A"/>
    <property type="match status" value="1"/>
</dbReference>
<dbReference type="STRING" id="64969.SAMN02745127_03220"/>
<dbReference type="SMART" id="SM00100">
    <property type="entry name" value="cNMP"/>
    <property type="match status" value="1"/>
</dbReference>
<dbReference type="Gene3D" id="2.60.120.10">
    <property type="entry name" value="Jelly Rolls"/>
    <property type="match status" value="1"/>
</dbReference>